<organism evidence="1 2">
    <name type="scientific">Methyloradius palustris</name>
    <dbReference type="NCBI Taxonomy" id="2778876"/>
    <lineage>
        <taxon>Bacteria</taxon>
        <taxon>Pseudomonadati</taxon>
        <taxon>Pseudomonadota</taxon>
        <taxon>Betaproteobacteria</taxon>
        <taxon>Nitrosomonadales</taxon>
        <taxon>Methylophilaceae</taxon>
        <taxon>Methyloradius</taxon>
    </lineage>
</organism>
<dbReference type="EMBL" id="AP024110">
    <property type="protein sequence ID" value="BCM25240.1"/>
    <property type="molecule type" value="Genomic_DNA"/>
</dbReference>
<dbReference type="RefSeq" id="WP_221763348.1">
    <property type="nucleotide sequence ID" value="NZ_AP024110.1"/>
</dbReference>
<evidence type="ECO:0000313" key="1">
    <source>
        <dbReference type="EMBL" id="BCM25240.1"/>
    </source>
</evidence>
<dbReference type="KEGG" id="mpau:ZMTM_14990"/>
<dbReference type="Proteomes" id="UP000826722">
    <property type="component" value="Chromosome"/>
</dbReference>
<sequence length="114" mass="12799">MDIHTGEIYGKQTPSKFVMYSVLKVSKLIVTLQNIDNPLSQFETTAEKLSGAGYIRISQTPYIDTQAPKSKKRKAASKKPNRCPYTLDFLESRADSEKPQPIFKDLFSEAALPT</sequence>
<reference evidence="1" key="1">
    <citation type="journal article" date="2021" name="Arch. Microbiol.">
        <title>Methyloradius palustris gen. nov., sp. nov., a methanol-oxidizing bacterium isolated from snow.</title>
        <authorList>
            <person name="Miyadera T."/>
            <person name="Kojima H."/>
            <person name="Fukui M."/>
        </authorList>
    </citation>
    <scope>NUCLEOTIDE SEQUENCE</scope>
    <source>
        <strain evidence="1">Zm11</strain>
    </source>
</reference>
<proteinExistence type="predicted"/>
<dbReference type="AlphaFoldDB" id="A0A8D5JLV8"/>
<accession>A0A8D5JLV8</accession>
<keyword evidence="2" id="KW-1185">Reference proteome</keyword>
<gene>
    <name evidence="1" type="ORF">ZMTM_14990</name>
</gene>
<name>A0A8D5JLV8_9PROT</name>
<evidence type="ECO:0000313" key="2">
    <source>
        <dbReference type="Proteomes" id="UP000826722"/>
    </source>
</evidence>
<protein>
    <submittedName>
        <fullName evidence="1">Uncharacterized protein</fullName>
    </submittedName>
</protein>